<keyword evidence="11" id="KW-1185">Reference proteome</keyword>
<dbReference type="PROSITE" id="PS50122">
    <property type="entry name" value="CHEB"/>
    <property type="match status" value="1"/>
</dbReference>
<dbReference type="InterPro" id="IPR001789">
    <property type="entry name" value="Sig_transdc_resp-reg_receiver"/>
</dbReference>
<dbReference type="EC" id="3.5.1.44" evidence="5"/>
<dbReference type="PANTHER" id="PTHR42872">
    <property type="entry name" value="PROTEIN-GLUTAMATE METHYLESTERASE/PROTEIN-GLUTAMINE GLUTAMINASE"/>
    <property type="match status" value="1"/>
</dbReference>
<dbReference type="SUPFAM" id="SSF52172">
    <property type="entry name" value="CheY-like"/>
    <property type="match status" value="1"/>
</dbReference>
<dbReference type="Proteomes" id="UP000003571">
    <property type="component" value="Unassembled WGS sequence"/>
</dbReference>
<evidence type="ECO:0000256" key="3">
    <source>
        <dbReference type="ARBA" id="ARBA00022801"/>
    </source>
</evidence>
<comment type="subcellular location">
    <subcellularLocation>
        <location evidence="5">Cytoplasm</location>
    </subcellularLocation>
</comment>
<dbReference type="InterPro" id="IPR000673">
    <property type="entry name" value="Sig_transdc_resp-reg_Me-estase"/>
</dbReference>
<comment type="similarity">
    <text evidence="5">Belongs to the CheB family.</text>
</comment>
<dbReference type="STRING" id="907348.TresaDRAFT_2544"/>
<keyword evidence="1 5" id="KW-0963">Cytoplasm</keyword>
<evidence type="ECO:0000256" key="7">
    <source>
        <dbReference type="PROSITE-ProRule" id="PRU00169"/>
    </source>
</evidence>
<dbReference type="EC" id="3.1.1.61" evidence="5"/>
<evidence type="ECO:0000256" key="5">
    <source>
        <dbReference type="HAMAP-Rule" id="MF_00099"/>
    </source>
</evidence>
<dbReference type="RefSeq" id="WP_002702653.1">
    <property type="nucleotide sequence ID" value="NZ_AGRW01000035.1"/>
</dbReference>
<evidence type="ECO:0000256" key="4">
    <source>
        <dbReference type="ARBA" id="ARBA00048267"/>
    </source>
</evidence>
<dbReference type="GO" id="GO:0050568">
    <property type="term" value="F:protein-glutamine glutaminase activity"/>
    <property type="evidence" value="ECO:0007669"/>
    <property type="project" value="UniProtKB-UniRule"/>
</dbReference>
<evidence type="ECO:0000256" key="1">
    <source>
        <dbReference type="ARBA" id="ARBA00022490"/>
    </source>
</evidence>
<dbReference type="OrthoDB" id="9793421at2"/>
<gene>
    <name evidence="5" type="primary">cheB</name>
    <name evidence="10" type="ORF">TresaDRAFT_2544</name>
</gene>
<protein>
    <recommendedName>
        <fullName evidence="5">Protein-glutamate methylesterase/protein-glutamine glutaminase</fullName>
        <ecNumber evidence="5">3.1.1.61</ecNumber>
        <ecNumber evidence="5">3.5.1.44</ecNumber>
    </recommendedName>
</protein>
<proteinExistence type="inferred from homology"/>
<dbReference type="GO" id="GO:0008984">
    <property type="term" value="F:protein-glutamate methylesterase activity"/>
    <property type="evidence" value="ECO:0007669"/>
    <property type="project" value="UniProtKB-UniRule"/>
</dbReference>
<feature type="domain" description="CheB-type methylesterase" evidence="9">
    <location>
        <begin position="224"/>
        <end position="416"/>
    </location>
</feature>
<dbReference type="CDD" id="cd17541">
    <property type="entry name" value="REC_CheB-like"/>
    <property type="match status" value="1"/>
</dbReference>
<comment type="catalytic activity">
    <reaction evidence="5">
        <text>L-glutaminyl-[protein] + H2O = L-glutamyl-[protein] + NH4(+)</text>
        <dbReference type="Rhea" id="RHEA:16441"/>
        <dbReference type="Rhea" id="RHEA-COMP:10207"/>
        <dbReference type="Rhea" id="RHEA-COMP:10208"/>
        <dbReference type="ChEBI" id="CHEBI:15377"/>
        <dbReference type="ChEBI" id="CHEBI:28938"/>
        <dbReference type="ChEBI" id="CHEBI:29973"/>
        <dbReference type="ChEBI" id="CHEBI:30011"/>
        <dbReference type="EC" id="3.5.1.44"/>
    </reaction>
</comment>
<evidence type="ECO:0000256" key="2">
    <source>
        <dbReference type="ARBA" id="ARBA00022500"/>
    </source>
</evidence>
<dbReference type="HAMAP" id="MF_00099">
    <property type="entry name" value="CheB_chemtxs"/>
    <property type="match status" value="1"/>
</dbReference>
<dbReference type="CDD" id="cd16432">
    <property type="entry name" value="CheB_Rec"/>
    <property type="match status" value="1"/>
</dbReference>
<dbReference type="Gene3D" id="3.40.50.180">
    <property type="entry name" value="Methylesterase CheB, C-terminal domain"/>
    <property type="match status" value="1"/>
</dbReference>
<evidence type="ECO:0000259" key="9">
    <source>
        <dbReference type="PROSITE" id="PS50122"/>
    </source>
</evidence>
<reference evidence="10 11" key="1">
    <citation type="submission" date="2011-09" db="EMBL/GenBank/DDBJ databases">
        <title>The draft genome of Treponema saccharophilum DSM 2985.</title>
        <authorList>
            <consortium name="US DOE Joint Genome Institute (JGI-PGF)"/>
            <person name="Lucas S."/>
            <person name="Copeland A."/>
            <person name="Lapidus A."/>
            <person name="Glavina del Rio T."/>
            <person name="Dalin E."/>
            <person name="Tice H."/>
            <person name="Bruce D."/>
            <person name="Goodwin L."/>
            <person name="Pitluck S."/>
            <person name="Peters L."/>
            <person name="Kyrpides N."/>
            <person name="Mavromatis K."/>
            <person name="Ivanova N."/>
            <person name="Markowitz V."/>
            <person name="Cheng J.-F."/>
            <person name="Hugenholtz P."/>
            <person name="Woyke T."/>
            <person name="Wu D."/>
            <person name="Gronow S."/>
            <person name="Wellnitz S."/>
            <person name="Brambilla E."/>
            <person name="Klenk H.-P."/>
            <person name="Eisen J.A."/>
        </authorList>
    </citation>
    <scope>NUCLEOTIDE SEQUENCE [LARGE SCALE GENOMIC DNA]</scope>
    <source>
        <strain evidence="10 11">DSM 2985</strain>
    </source>
</reference>
<feature type="modified residue" description="4-aspartylphosphate" evidence="5 7">
    <location>
        <position position="55"/>
    </location>
</feature>
<dbReference type="AlphaFoldDB" id="H7EIC5"/>
<dbReference type="InterPro" id="IPR011006">
    <property type="entry name" value="CheY-like_superfamily"/>
</dbReference>
<evidence type="ECO:0000313" key="10">
    <source>
        <dbReference type="EMBL" id="EIC02695.1"/>
    </source>
</evidence>
<comment type="catalytic activity">
    <reaction evidence="4 5">
        <text>[protein]-L-glutamate 5-O-methyl ester + H2O = L-glutamyl-[protein] + methanol + H(+)</text>
        <dbReference type="Rhea" id="RHEA:23236"/>
        <dbReference type="Rhea" id="RHEA-COMP:10208"/>
        <dbReference type="Rhea" id="RHEA-COMP:10311"/>
        <dbReference type="ChEBI" id="CHEBI:15377"/>
        <dbReference type="ChEBI" id="CHEBI:15378"/>
        <dbReference type="ChEBI" id="CHEBI:17790"/>
        <dbReference type="ChEBI" id="CHEBI:29973"/>
        <dbReference type="ChEBI" id="CHEBI:82795"/>
        <dbReference type="EC" id="3.1.1.61"/>
    </reaction>
</comment>
<keyword evidence="5 7" id="KW-0597">Phosphoprotein</keyword>
<dbReference type="GO" id="GO:0000156">
    <property type="term" value="F:phosphorelay response regulator activity"/>
    <property type="evidence" value="ECO:0007669"/>
    <property type="project" value="InterPro"/>
</dbReference>
<comment type="function">
    <text evidence="5">Involved in chemotaxis. Part of a chemotaxis signal transduction system that modulates chemotaxis in response to various stimuli. Catalyzes the demethylation of specific methylglutamate residues introduced into the chemoreceptors (methyl-accepting chemotaxis proteins or MCP) by CheR. Also mediates the irreversible deamidation of specific glutamine residues to glutamic acid.</text>
</comment>
<dbReference type="Pfam" id="PF00072">
    <property type="entry name" value="Response_reg"/>
    <property type="match status" value="1"/>
</dbReference>
<keyword evidence="3 5" id="KW-0378">Hydrolase</keyword>
<evidence type="ECO:0000313" key="11">
    <source>
        <dbReference type="Proteomes" id="UP000003571"/>
    </source>
</evidence>
<dbReference type="NCBIfam" id="NF001965">
    <property type="entry name" value="PRK00742.1"/>
    <property type="match status" value="1"/>
</dbReference>
<organism evidence="10 11">
    <name type="scientific">Treponema saccharophilum DSM 2985</name>
    <dbReference type="NCBI Taxonomy" id="907348"/>
    <lineage>
        <taxon>Bacteria</taxon>
        <taxon>Pseudomonadati</taxon>
        <taxon>Spirochaetota</taxon>
        <taxon>Spirochaetia</taxon>
        <taxon>Spirochaetales</taxon>
        <taxon>Treponemataceae</taxon>
        <taxon>Treponema</taxon>
    </lineage>
</organism>
<comment type="domain">
    <text evidence="5">Contains a C-terminal catalytic domain, and an N-terminal region which modulates catalytic activity.</text>
</comment>
<dbReference type="Gene3D" id="3.40.50.2300">
    <property type="match status" value="1"/>
</dbReference>
<dbReference type="GO" id="GO:0005737">
    <property type="term" value="C:cytoplasm"/>
    <property type="evidence" value="ECO:0007669"/>
    <property type="project" value="UniProtKB-SubCell"/>
</dbReference>
<dbReference type="eggNOG" id="COG2201">
    <property type="taxonomic scope" value="Bacteria"/>
</dbReference>
<dbReference type="EMBL" id="AGRW01000035">
    <property type="protein sequence ID" value="EIC02695.1"/>
    <property type="molecule type" value="Genomic_DNA"/>
</dbReference>
<feature type="active site" evidence="5 6">
    <location>
        <position position="236"/>
    </location>
</feature>
<comment type="caution">
    <text evidence="10">The sequence shown here is derived from an EMBL/GenBank/DDBJ whole genome shotgun (WGS) entry which is preliminary data.</text>
</comment>
<dbReference type="InterPro" id="IPR008248">
    <property type="entry name" value="CheB-like"/>
</dbReference>
<name>H7EIC5_9SPIR</name>
<dbReference type="PATRIC" id="fig|907348.3.peg.568"/>
<sequence>MPIKVLIIDDSALARQTITEILNSTEEIKVIATAPDPIIGVRKIRDERPDVIILDIEMARMDGLTFLKKMNETIDPIPCVICSTLVEKGSRESLKALEYGAAEIILKPSIGTKKFLEESKIKLVEAIKSANSCQGKIKQLIPSQAKIHSQAVSDDIRVTGRKVEQQKIPQFGRVKSSQNDDIQELEEIDDVPVFPKIPDFSGGIQPKLTADVILEKPNPFQAPIDTTDTVVIVGASTGGTEALKDFLTALPEDSPGLVIVQHMPEHFTASFAQRLNSLCRIAVHEAEDGDMVQRGQALIAPGNHHMLLKRQGKDYYVEIKDGPLVSRHRPSVDVLFRSAARYAGKNAIGIIMTGMGDDGAKGMKEMHDAGSFNIAQDEATCIVYGMPCEAVKAGAVDKIVPLQDIAQTMLNNARMRKS</sequence>
<comment type="PTM">
    <text evidence="5">Phosphorylated by CheA. Phosphorylation of the N-terminal regulatory domain activates the methylesterase activity.</text>
</comment>
<accession>H7EIC5</accession>
<dbReference type="SUPFAM" id="SSF52738">
    <property type="entry name" value="Methylesterase CheB, C-terminal domain"/>
    <property type="match status" value="1"/>
</dbReference>
<dbReference type="GO" id="GO:0006935">
    <property type="term" value="P:chemotaxis"/>
    <property type="evidence" value="ECO:0007669"/>
    <property type="project" value="UniProtKB-UniRule"/>
</dbReference>
<feature type="active site" evidence="5 6">
    <location>
        <position position="358"/>
    </location>
</feature>
<keyword evidence="2 5" id="KW-0145">Chemotaxis</keyword>
<evidence type="ECO:0000259" key="8">
    <source>
        <dbReference type="PROSITE" id="PS50110"/>
    </source>
</evidence>
<dbReference type="SMART" id="SM00448">
    <property type="entry name" value="REC"/>
    <property type="match status" value="1"/>
</dbReference>
<dbReference type="Pfam" id="PF01339">
    <property type="entry name" value="CheB_methylest"/>
    <property type="match status" value="1"/>
</dbReference>
<evidence type="ECO:0000256" key="6">
    <source>
        <dbReference type="PROSITE-ProRule" id="PRU00050"/>
    </source>
</evidence>
<dbReference type="InterPro" id="IPR035909">
    <property type="entry name" value="CheB_C"/>
</dbReference>
<feature type="domain" description="Response regulatory" evidence="8">
    <location>
        <begin position="4"/>
        <end position="122"/>
    </location>
</feature>
<dbReference type="PROSITE" id="PS50110">
    <property type="entry name" value="RESPONSE_REGULATORY"/>
    <property type="match status" value="1"/>
</dbReference>
<feature type="active site" evidence="5 6">
    <location>
        <position position="262"/>
    </location>
</feature>
<dbReference type="PANTHER" id="PTHR42872:SF6">
    <property type="entry name" value="PROTEIN-GLUTAMATE METHYLESTERASE_PROTEIN-GLUTAMINE GLUTAMINASE"/>
    <property type="match status" value="1"/>
</dbReference>